<dbReference type="SMART" id="SM00355">
    <property type="entry name" value="ZnF_C2H2"/>
    <property type="match status" value="2"/>
</dbReference>
<feature type="compositionally biased region" description="Low complexity" evidence="8">
    <location>
        <begin position="828"/>
        <end position="841"/>
    </location>
</feature>
<keyword evidence="2" id="KW-0479">Metal-binding</keyword>
<evidence type="ECO:0000256" key="7">
    <source>
        <dbReference type="PROSITE-ProRule" id="PRU00042"/>
    </source>
</evidence>
<accession>A0A9P4JBY7</accession>
<feature type="compositionally biased region" description="Polar residues" evidence="8">
    <location>
        <begin position="54"/>
        <end position="72"/>
    </location>
</feature>
<dbReference type="Proteomes" id="UP000799536">
    <property type="component" value="Unassembled WGS sequence"/>
</dbReference>
<comment type="subcellular location">
    <subcellularLocation>
        <location evidence="1">Nucleus</location>
    </subcellularLocation>
</comment>
<dbReference type="PANTHER" id="PTHR40626:SF12">
    <property type="entry name" value="RFEC"/>
    <property type="match status" value="1"/>
</dbReference>
<dbReference type="PANTHER" id="PTHR40626">
    <property type="entry name" value="MIP31509P"/>
    <property type="match status" value="1"/>
</dbReference>
<feature type="region of interest" description="Disordered" evidence="8">
    <location>
        <begin position="1"/>
        <end position="189"/>
    </location>
</feature>
<proteinExistence type="predicted"/>
<evidence type="ECO:0000256" key="8">
    <source>
        <dbReference type="SAM" id="MobiDB-lite"/>
    </source>
</evidence>
<evidence type="ECO:0000256" key="6">
    <source>
        <dbReference type="ARBA" id="ARBA00023242"/>
    </source>
</evidence>
<evidence type="ECO:0000256" key="4">
    <source>
        <dbReference type="ARBA" id="ARBA00022771"/>
    </source>
</evidence>
<feature type="compositionally biased region" description="Polar residues" evidence="8">
    <location>
        <begin position="854"/>
        <end position="873"/>
    </location>
</feature>
<dbReference type="SUPFAM" id="SSF57667">
    <property type="entry name" value="beta-beta-alpha zinc fingers"/>
    <property type="match status" value="1"/>
</dbReference>
<feature type="region of interest" description="Disordered" evidence="8">
    <location>
        <begin position="404"/>
        <end position="446"/>
    </location>
</feature>
<dbReference type="FunFam" id="3.30.160.60:FF:000100">
    <property type="entry name" value="Zinc finger 45-like"/>
    <property type="match status" value="1"/>
</dbReference>
<dbReference type="GO" id="GO:0008270">
    <property type="term" value="F:zinc ion binding"/>
    <property type="evidence" value="ECO:0007669"/>
    <property type="project" value="UniProtKB-KW"/>
</dbReference>
<gene>
    <name evidence="10" type="ORF">GQ43DRAFT_254403</name>
</gene>
<evidence type="ECO:0000256" key="2">
    <source>
        <dbReference type="ARBA" id="ARBA00022723"/>
    </source>
</evidence>
<evidence type="ECO:0000256" key="5">
    <source>
        <dbReference type="ARBA" id="ARBA00022833"/>
    </source>
</evidence>
<evidence type="ECO:0000256" key="3">
    <source>
        <dbReference type="ARBA" id="ARBA00022737"/>
    </source>
</evidence>
<keyword evidence="4 7" id="KW-0863">Zinc-finger</keyword>
<dbReference type="GO" id="GO:0006351">
    <property type="term" value="P:DNA-templated transcription"/>
    <property type="evidence" value="ECO:0007669"/>
    <property type="project" value="InterPro"/>
</dbReference>
<feature type="compositionally biased region" description="Polar residues" evidence="8">
    <location>
        <begin position="10"/>
        <end position="19"/>
    </location>
</feature>
<dbReference type="InterPro" id="IPR013087">
    <property type="entry name" value="Znf_C2H2_type"/>
</dbReference>
<evidence type="ECO:0000256" key="1">
    <source>
        <dbReference type="ARBA" id="ARBA00004123"/>
    </source>
</evidence>
<dbReference type="InterPro" id="IPR007219">
    <property type="entry name" value="XnlR_reg_dom"/>
</dbReference>
<evidence type="ECO:0000313" key="11">
    <source>
        <dbReference type="Proteomes" id="UP000799536"/>
    </source>
</evidence>
<feature type="region of interest" description="Disordered" evidence="8">
    <location>
        <begin position="828"/>
        <end position="873"/>
    </location>
</feature>
<organism evidence="10 11">
    <name type="scientific">Delitschia confertaspora ATCC 74209</name>
    <dbReference type="NCBI Taxonomy" id="1513339"/>
    <lineage>
        <taxon>Eukaryota</taxon>
        <taxon>Fungi</taxon>
        <taxon>Dikarya</taxon>
        <taxon>Ascomycota</taxon>
        <taxon>Pezizomycotina</taxon>
        <taxon>Dothideomycetes</taxon>
        <taxon>Pleosporomycetidae</taxon>
        <taxon>Pleosporales</taxon>
        <taxon>Delitschiaceae</taxon>
        <taxon>Delitschia</taxon>
    </lineage>
</organism>
<dbReference type="InterPro" id="IPR051059">
    <property type="entry name" value="VerF-like"/>
</dbReference>
<dbReference type="Gene3D" id="3.30.160.60">
    <property type="entry name" value="Classic Zinc Finger"/>
    <property type="match status" value="2"/>
</dbReference>
<dbReference type="GO" id="GO:0000978">
    <property type="term" value="F:RNA polymerase II cis-regulatory region sequence-specific DNA binding"/>
    <property type="evidence" value="ECO:0007669"/>
    <property type="project" value="InterPro"/>
</dbReference>
<keyword evidence="5" id="KW-0862">Zinc</keyword>
<feature type="compositionally biased region" description="Low complexity" evidence="8">
    <location>
        <begin position="149"/>
        <end position="167"/>
    </location>
</feature>
<feature type="domain" description="C2H2-type" evidence="9">
    <location>
        <begin position="222"/>
        <end position="252"/>
    </location>
</feature>
<dbReference type="OrthoDB" id="9439903at2759"/>
<dbReference type="CDD" id="cd12148">
    <property type="entry name" value="fungal_TF_MHR"/>
    <property type="match status" value="1"/>
</dbReference>
<reference evidence="10" key="1">
    <citation type="journal article" date="2020" name="Stud. Mycol.">
        <title>101 Dothideomycetes genomes: a test case for predicting lifestyles and emergence of pathogens.</title>
        <authorList>
            <person name="Haridas S."/>
            <person name="Albert R."/>
            <person name="Binder M."/>
            <person name="Bloem J."/>
            <person name="Labutti K."/>
            <person name="Salamov A."/>
            <person name="Andreopoulos B."/>
            <person name="Baker S."/>
            <person name="Barry K."/>
            <person name="Bills G."/>
            <person name="Bluhm B."/>
            <person name="Cannon C."/>
            <person name="Castanera R."/>
            <person name="Culley D."/>
            <person name="Daum C."/>
            <person name="Ezra D."/>
            <person name="Gonzalez J."/>
            <person name="Henrissat B."/>
            <person name="Kuo A."/>
            <person name="Liang C."/>
            <person name="Lipzen A."/>
            <person name="Lutzoni F."/>
            <person name="Magnuson J."/>
            <person name="Mondo S."/>
            <person name="Nolan M."/>
            <person name="Ohm R."/>
            <person name="Pangilinan J."/>
            <person name="Park H.-J."/>
            <person name="Ramirez L."/>
            <person name="Alfaro M."/>
            <person name="Sun H."/>
            <person name="Tritt A."/>
            <person name="Yoshinaga Y."/>
            <person name="Zwiers L.-H."/>
            <person name="Turgeon B."/>
            <person name="Goodwin S."/>
            <person name="Spatafora J."/>
            <person name="Crous P."/>
            <person name="Grigoriev I."/>
        </authorList>
    </citation>
    <scope>NUCLEOTIDE SEQUENCE</scope>
    <source>
        <strain evidence="10">ATCC 74209</strain>
    </source>
</reference>
<sequence>MDDRFRQQGHHTPSGNQIQPLAPHQYNGPQSHLHTLPPLTGSGSSFPSLYGHANNLNSHAPSSSGPNTSNAGIPSFATHPTLRPIQPSPAYGLSNPSFASSQAPFHPSSTAHTNTHSLAHGLAGGLQDMRTGGMGLSSHSQLYPPPILPNQEPEPVHVVGQQGRRGVLPTHPGRPAPATGKAPANPTKNADNKYECPHCIKTYLHLKHLKRHLLRHTGERPYQCHLCKDTFSRSDILKRHFQKCSIRRGNPTGANHLTHAQNHLQKNRLSTGAPEANSYLGHINTSMAFTDAAHANALAGMPPFPSDPSAYAGPLSSMSARTSRSNSLIRPSVSQMDNMNRRSMSALEFANASANLDGNNYRSSAFQTNLPHGLNTYTSQQGQSSAQVSTSANPYSYEHAIGNHGLSQSGPVKAENNTPTTYGRPTQNGDGMNGAQENDLKWNGSFTPGSHDNYLIQSSMTSNDHPHDGMFNGLYTGGSGFGDGSHMLSWPIDNLDPLQSKADALISFCYPEPSMLMQGSNDAQGLQTLKSLLTAENLKHFLEGYKNFHIHWPMIHMPTFDPMSANNGLVLAMVCIGAVYSEKLGLPQVRWLMELAKTSVHRSSHVYKTVTQSPSYPANSDRNMTSDIEEITALCLLHALFIWHGSHNQREGGRGDYWILVEVARRYNLFSPVQKGQQGFSVLHQPGEFNSDDVEAWTWDAWVEQEKRIRVFYLIFLLDTALGIFFNCAPQFDVNKISLPLPADDAAWEASTQEECAAALGLHGENAQDKNSTGSKRAKQMGMLEAVRIFHKVSEYKPRATNAYGKFIIIHALHNQIFRVQRQYQFSTSGGSRSSGHSPSSENTPRSQNDHSSPEGANNGSHTPTNGTDSQQLHYQQQLRAASVALDHWKKAWELDQQLQYPRSQRRAGYCRDAIHYYFLAKMFIRSQRREEWQAPPDTRCQQVFGFLKQIRIYVATEQEKKGLDIGSVTHVDDSYGVEDLTLDMKLLFTPIDESAD</sequence>
<comment type="caution">
    <text evidence="10">The sequence shown here is derived from an EMBL/GenBank/DDBJ whole genome shotgun (WGS) entry which is preliminary data.</text>
</comment>
<protein>
    <recommendedName>
        <fullName evidence="9">C2H2-type domain-containing protein</fullName>
    </recommendedName>
</protein>
<feature type="compositionally biased region" description="Polar residues" evidence="8">
    <location>
        <begin position="94"/>
        <end position="117"/>
    </location>
</feature>
<name>A0A9P4JBY7_9PLEO</name>
<keyword evidence="11" id="KW-1185">Reference proteome</keyword>
<keyword evidence="3" id="KW-0677">Repeat</keyword>
<feature type="compositionally biased region" description="Polar residues" evidence="8">
    <location>
        <begin position="405"/>
        <end position="430"/>
    </location>
</feature>
<dbReference type="GO" id="GO:0000785">
    <property type="term" value="C:chromatin"/>
    <property type="evidence" value="ECO:0007669"/>
    <property type="project" value="TreeGrafter"/>
</dbReference>
<dbReference type="EMBL" id="ML994376">
    <property type="protein sequence ID" value="KAF2196503.1"/>
    <property type="molecule type" value="Genomic_DNA"/>
</dbReference>
<evidence type="ECO:0000259" key="9">
    <source>
        <dbReference type="PROSITE" id="PS50157"/>
    </source>
</evidence>
<dbReference type="GO" id="GO:0000981">
    <property type="term" value="F:DNA-binding transcription factor activity, RNA polymerase II-specific"/>
    <property type="evidence" value="ECO:0007669"/>
    <property type="project" value="InterPro"/>
</dbReference>
<dbReference type="InterPro" id="IPR036236">
    <property type="entry name" value="Znf_C2H2_sf"/>
</dbReference>
<dbReference type="PROSITE" id="PS00028">
    <property type="entry name" value="ZINC_FINGER_C2H2_1"/>
    <property type="match status" value="1"/>
</dbReference>
<dbReference type="AlphaFoldDB" id="A0A9P4JBY7"/>
<keyword evidence="6" id="KW-0539">Nucleus</keyword>
<feature type="domain" description="C2H2-type" evidence="9">
    <location>
        <begin position="194"/>
        <end position="221"/>
    </location>
</feature>
<evidence type="ECO:0000313" key="10">
    <source>
        <dbReference type="EMBL" id="KAF2196503.1"/>
    </source>
</evidence>
<dbReference type="Pfam" id="PF04082">
    <property type="entry name" value="Fungal_trans"/>
    <property type="match status" value="1"/>
</dbReference>
<dbReference type="GO" id="GO:0005634">
    <property type="term" value="C:nucleus"/>
    <property type="evidence" value="ECO:0007669"/>
    <property type="project" value="UniProtKB-SubCell"/>
</dbReference>
<dbReference type="PROSITE" id="PS50157">
    <property type="entry name" value="ZINC_FINGER_C2H2_2"/>
    <property type="match status" value="2"/>
</dbReference>